<name>A0A1X0I9L6_9MYCO</name>
<accession>A0A1X0I9L6</accession>
<dbReference type="OrthoDB" id="3483903at2"/>
<dbReference type="AlphaFoldDB" id="A0A1X0I9L6"/>
<evidence type="ECO:0000313" key="2">
    <source>
        <dbReference type="Proteomes" id="UP000192513"/>
    </source>
</evidence>
<sequence length="72" mass="8287">MDPPEVEDWADQDLLTKDEARDRLDDAIVRAQNRLAALQFPADEAEIRSVTRRLAAMESVRGEYDAYLHNQD</sequence>
<evidence type="ECO:0000313" key="1">
    <source>
        <dbReference type="EMBL" id="ORB38434.1"/>
    </source>
</evidence>
<dbReference type="RefSeq" id="WP_083173206.1">
    <property type="nucleotide sequence ID" value="NZ_AP022619.1"/>
</dbReference>
<proteinExistence type="predicted"/>
<keyword evidence="2" id="KW-1185">Reference proteome</keyword>
<dbReference type="STRING" id="590652.BST39_17345"/>
<comment type="caution">
    <text evidence="1">The sequence shown here is derived from an EMBL/GenBank/DDBJ whole genome shotgun (WGS) entry which is preliminary data.</text>
</comment>
<organism evidence="1 2">
    <name type="scientific">Mycobacterium paraseoulense</name>
    <dbReference type="NCBI Taxonomy" id="590652"/>
    <lineage>
        <taxon>Bacteria</taxon>
        <taxon>Bacillati</taxon>
        <taxon>Actinomycetota</taxon>
        <taxon>Actinomycetes</taxon>
        <taxon>Mycobacteriales</taxon>
        <taxon>Mycobacteriaceae</taxon>
        <taxon>Mycobacterium</taxon>
    </lineage>
</organism>
<gene>
    <name evidence="1" type="ORF">BST39_17345</name>
</gene>
<dbReference type="Proteomes" id="UP000192513">
    <property type="component" value="Unassembled WGS sequence"/>
</dbReference>
<protein>
    <submittedName>
        <fullName evidence="1">Uncharacterized protein</fullName>
    </submittedName>
</protein>
<reference evidence="1 2" key="1">
    <citation type="submission" date="2017-02" db="EMBL/GenBank/DDBJ databases">
        <title>The new phylogeny of genus Mycobacterium.</title>
        <authorList>
            <person name="Tortoli E."/>
            <person name="Trovato A."/>
            <person name="Cirillo D.M."/>
        </authorList>
    </citation>
    <scope>NUCLEOTIDE SEQUENCE [LARGE SCALE GENOMIC DNA]</scope>
    <source>
        <strain evidence="1 2">DSM 45000</strain>
    </source>
</reference>
<dbReference type="EMBL" id="MVIE01000022">
    <property type="protein sequence ID" value="ORB38434.1"/>
    <property type="molecule type" value="Genomic_DNA"/>
</dbReference>